<name>A0ABR4HSB6_9EURO</name>
<dbReference type="EMBL" id="JBFXLT010000014">
    <property type="protein sequence ID" value="KAL2818393.1"/>
    <property type="molecule type" value="Genomic_DNA"/>
</dbReference>
<dbReference type="Proteomes" id="UP001610334">
    <property type="component" value="Unassembled WGS sequence"/>
</dbReference>
<protein>
    <submittedName>
        <fullName evidence="1">Uncharacterized protein</fullName>
    </submittedName>
</protein>
<evidence type="ECO:0000313" key="2">
    <source>
        <dbReference type="Proteomes" id="UP001610334"/>
    </source>
</evidence>
<reference evidence="1 2" key="1">
    <citation type="submission" date="2024-07" db="EMBL/GenBank/DDBJ databases">
        <title>Section-level genome sequencing and comparative genomics of Aspergillus sections Usti and Cavernicolus.</title>
        <authorList>
            <consortium name="Lawrence Berkeley National Laboratory"/>
            <person name="Nybo J.L."/>
            <person name="Vesth T.C."/>
            <person name="Theobald S."/>
            <person name="Frisvad J.C."/>
            <person name="Larsen T.O."/>
            <person name="Kjaerboelling I."/>
            <person name="Rothschild-Mancinelli K."/>
            <person name="Lyhne E.K."/>
            <person name="Kogle M.E."/>
            <person name="Barry K."/>
            <person name="Clum A."/>
            <person name="Na H."/>
            <person name="Ledsgaard L."/>
            <person name="Lin J."/>
            <person name="Lipzen A."/>
            <person name="Kuo A."/>
            <person name="Riley R."/>
            <person name="Mondo S."/>
            <person name="Labutti K."/>
            <person name="Haridas S."/>
            <person name="Pangalinan J."/>
            <person name="Salamov A.A."/>
            <person name="Simmons B.A."/>
            <person name="Magnuson J.K."/>
            <person name="Chen J."/>
            <person name="Drula E."/>
            <person name="Henrissat B."/>
            <person name="Wiebenga A."/>
            <person name="Lubbers R.J."/>
            <person name="Gomes A.C."/>
            <person name="Makela M.R."/>
            <person name="Stajich J."/>
            <person name="Grigoriev I.V."/>
            <person name="Mortensen U.H."/>
            <person name="De Vries R.P."/>
            <person name="Baker S.E."/>
            <person name="Andersen M.R."/>
        </authorList>
    </citation>
    <scope>NUCLEOTIDE SEQUENCE [LARGE SCALE GENOMIC DNA]</scope>
    <source>
        <strain evidence="1 2">CBS 588.65</strain>
    </source>
</reference>
<sequence length="220" mass="24292">MSPARLMNQFTEPANPWEKETMIDLISGLLGNVQQQRHGQMQGRPPSCFPLVLSTVQEPCVLRYHGTSLFSLVWPLVETLQLAAHPRQPFLGFCPDDPVGGRVSIHGPPSLFSSSSPISSSPTDRCRSTYNAILVAQTVPRINSLTCAVLKPPTPAASAATRLRPPIADPPLFPYPQCRRLQTVSPHRPLALSISRQRCAHEHQDPVQFQIPASPRLMNR</sequence>
<gene>
    <name evidence="1" type="ORF">BJX63DRAFT_73678</name>
</gene>
<accession>A0ABR4HSB6</accession>
<comment type="caution">
    <text evidence="1">The sequence shown here is derived from an EMBL/GenBank/DDBJ whole genome shotgun (WGS) entry which is preliminary data.</text>
</comment>
<organism evidence="1 2">
    <name type="scientific">Aspergillus granulosus</name>
    <dbReference type="NCBI Taxonomy" id="176169"/>
    <lineage>
        <taxon>Eukaryota</taxon>
        <taxon>Fungi</taxon>
        <taxon>Dikarya</taxon>
        <taxon>Ascomycota</taxon>
        <taxon>Pezizomycotina</taxon>
        <taxon>Eurotiomycetes</taxon>
        <taxon>Eurotiomycetidae</taxon>
        <taxon>Eurotiales</taxon>
        <taxon>Aspergillaceae</taxon>
        <taxon>Aspergillus</taxon>
        <taxon>Aspergillus subgen. Nidulantes</taxon>
    </lineage>
</organism>
<proteinExistence type="predicted"/>
<evidence type="ECO:0000313" key="1">
    <source>
        <dbReference type="EMBL" id="KAL2818393.1"/>
    </source>
</evidence>
<keyword evidence="2" id="KW-1185">Reference proteome</keyword>